<reference evidence="3 4" key="1">
    <citation type="submission" date="2015-09" db="EMBL/GenBank/DDBJ databases">
        <title>Draft genome of the parasitic nematode Teladorsagia circumcincta isolate WARC Sus (inbred).</title>
        <authorList>
            <person name="Mitreva M."/>
        </authorList>
    </citation>
    <scope>NUCLEOTIDE SEQUENCE [LARGE SCALE GENOMIC DNA]</scope>
    <source>
        <strain evidence="3 4">S</strain>
    </source>
</reference>
<name>A0A2G9T953_TELCI</name>
<evidence type="ECO:0000256" key="1">
    <source>
        <dbReference type="PROSITE-ProRule" id="PRU00884"/>
    </source>
</evidence>
<comment type="similarity">
    <text evidence="1">Belongs to the ephrin family.</text>
</comment>
<evidence type="ECO:0000313" key="3">
    <source>
        <dbReference type="EMBL" id="PIO54092.1"/>
    </source>
</evidence>
<gene>
    <name evidence="3" type="ORF">TELCIR_24553</name>
</gene>
<comment type="caution">
    <text evidence="1">Lacks conserved residue(s) required for the propagation of feature annotation.</text>
</comment>
<evidence type="ECO:0000259" key="2">
    <source>
        <dbReference type="PROSITE" id="PS51551"/>
    </source>
</evidence>
<dbReference type="OrthoDB" id="5791753at2759"/>
<dbReference type="Gene3D" id="2.60.40.420">
    <property type="entry name" value="Cupredoxins - blue copper proteins"/>
    <property type="match status" value="1"/>
</dbReference>
<dbReference type="AlphaFoldDB" id="A0A2G9T953"/>
<protein>
    <recommendedName>
        <fullName evidence="2">Ephrin RBD domain-containing protein</fullName>
    </recommendedName>
</protein>
<dbReference type="GO" id="GO:0016020">
    <property type="term" value="C:membrane"/>
    <property type="evidence" value="ECO:0007669"/>
    <property type="project" value="InterPro"/>
</dbReference>
<accession>A0A2G9T953</accession>
<dbReference type="PROSITE" id="PS51551">
    <property type="entry name" value="EPHRIN_RBD_2"/>
    <property type="match status" value="1"/>
</dbReference>
<proteinExistence type="inferred from homology"/>
<feature type="non-terminal residue" evidence="3">
    <location>
        <position position="1"/>
    </location>
</feature>
<keyword evidence="4" id="KW-1185">Reference proteome</keyword>
<dbReference type="InterPro" id="IPR001799">
    <property type="entry name" value="Ephrin_RBD"/>
</dbReference>
<feature type="domain" description="Ephrin RBD" evidence="2">
    <location>
        <begin position="1"/>
        <end position="57"/>
    </location>
</feature>
<dbReference type="EMBL" id="KZ401757">
    <property type="protein sequence ID" value="PIO54092.1"/>
    <property type="molecule type" value="Genomic_DNA"/>
</dbReference>
<dbReference type="Proteomes" id="UP000230423">
    <property type="component" value="Unassembled WGS sequence"/>
</dbReference>
<sequence length="196" mass="22718">LKYVPVSLRNLGVGPTQTVYYPNKTYFFTSFSSGTRYGIRDRKGGLCEKGVRLILEVRDSTVRVPLKPRFESGSHELQVPVQRVSYGGMPEKMFQQNLHHNQLSMRTRVAPDKDDLDSNSYVVSEEEDNFLFEWPWLESSISRQIVDDNTRIQKRRNDDDEISWDPLTREYFKYSAASHIFQCSIAALVTLVLTAW</sequence>
<evidence type="ECO:0000313" key="4">
    <source>
        <dbReference type="Proteomes" id="UP000230423"/>
    </source>
</evidence>
<dbReference type="InterPro" id="IPR008972">
    <property type="entry name" value="Cupredoxin"/>
</dbReference>
<organism evidence="3 4">
    <name type="scientific">Teladorsagia circumcincta</name>
    <name type="common">Brown stomach worm</name>
    <name type="synonym">Ostertagia circumcincta</name>
    <dbReference type="NCBI Taxonomy" id="45464"/>
    <lineage>
        <taxon>Eukaryota</taxon>
        <taxon>Metazoa</taxon>
        <taxon>Ecdysozoa</taxon>
        <taxon>Nematoda</taxon>
        <taxon>Chromadorea</taxon>
        <taxon>Rhabditida</taxon>
        <taxon>Rhabditina</taxon>
        <taxon>Rhabditomorpha</taxon>
        <taxon>Strongyloidea</taxon>
        <taxon>Trichostrongylidae</taxon>
        <taxon>Teladorsagia</taxon>
    </lineage>
</organism>